<gene>
    <name evidence="1" type="ORF">BDM02DRAFT_2074501</name>
</gene>
<evidence type="ECO:0000313" key="1">
    <source>
        <dbReference type="EMBL" id="KAF9648772.1"/>
    </source>
</evidence>
<dbReference type="Proteomes" id="UP000886501">
    <property type="component" value="Unassembled WGS sequence"/>
</dbReference>
<keyword evidence="2" id="KW-1185">Reference proteome</keyword>
<comment type="caution">
    <text evidence="1">The sequence shown here is derived from an EMBL/GenBank/DDBJ whole genome shotgun (WGS) entry which is preliminary data.</text>
</comment>
<reference evidence="1" key="1">
    <citation type="submission" date="2019-10" db="EMBL/GenBank/DDBJ databases">
        <authorList>
            <consortium name="DOE Joint Genome Institute"/>
            <person name="Kuo A."/>
            <person name="Miyauchi S."/>
            <person name="Kiss E."/>
            <person name="Drula E."/>
            <person name="Kohler A."/>
            <person name="Sanchez-Garcia M."/>
            <person name="Andreopoulos B."/>
            <person name="Barry K.W."/>
            <person name="Bonito G."/>
            <person name="Buee M."/>
            <person name="Carver A."/>
            <person name="Chen C."/>
            <person name="Cichocki N."/>
            <person name="Clum A."/>
            <person name="Culley D."/>
            <person name="Crous P.W."/>
            <person name="Fauchery L."/>
            <person name="Girlanda M."/>
            <person name="Hayes R."/>
            <person name="Keri Z."/>
            <person name="Labutti K."/>
            <person name="Lipzen A."/>
            <person name="Lombard V."/>
            <person name="Magnuson J."/>
            <person name="Maillard F."/>
            <person name="Morin E."/>
            <person name="Murat C."/>
            <person name="Nolan M."/>
            <person name="Ohm R."/>
            <person name="Pangilinan J."/>
            <person name="Pereira M."/>
            <person name="Perotto S."/>
            <person name="Peter M."/>
            <person name="Riley R."/>
            <person name="Sitrit Y."/>
            <person name="Stielow B."/>
            <person name="Szollosi G."/>
            <person name="Zifcakova L."/>
            <person name="Stursova M."/>
            <person name="Spatafora J.W."/>
            <person name="Tedersoo L."/>
            <person name="Vaario L.-M."/>
            <person name="Yamada A."/>
            <person name="Yan M."/>
            <person name="Wang P."/>
            <person name="Xu J."/>
            <person name="Bruns T."/>
            <person name="Baldrian P."/>
            <person name="Vilgalys R."/>
            <person name="Henrissat B."/>
            <person name="Grigoriev I.V."/>
            <person name="Hibbett D."/>
            <person name="Nagy L.G."/>
            <person name="Martin F.M."/>
        </authorList>
    </citation>
    <scope>NUCLEOTIDE SEQUENCE</scope>
    <source>
        <strain evidence="1">P2</strain>
    </source>
</reference>
<sequence>MGTPPFMAHELLDETDAVHLYRHDLESIFYIMLILATHYEIHAPEEGEDGGVRVREGKLRFRTWFETSNYKMLSSGKWAFFTKLRTFEVSPSFKDFHGWLLMLQESFAIRFQAKGQHNLQVYLMIQRRLLPGLKQPGDGVKPVAFDDGTLGGHVTYSTLIRPVPHLTGELQGLVIRYDPLKKSTPDSN</sequence>
<reference evidence="1" key="2">
    <citation type="journal article" date="2020" name="Nat. Commun.">
        <title>Large-scale genome sequencing of mycorrhizal fungi provides insights into the early evolution of symbiotic traits.</title>
        <authorList>
            <person name="Miyauchi S."/>
            <person name="Kiss E."/>
            <person name="Kuo A."/>
            <person name="Drula E."/>
            <person name="Kohler A."/>
            <person name="Sanchez-Garcia M."/>
            <person name="Morin E."/>
            <person name="Andreopoulos B."/>
            <person name="Barry K.W."/>
            <person name="Bonito G."/>
            <person name="Buee M."/>
            <person name="Carver A."/>
            <person name="Chen C."/>
            <person name="Cichocki N."/>
            <person name="Clum A."/>
            <person name="Culley D."/>
            <person name="Crous P.W."/>
            <person name="Fauchery L."/>
            <person name="Girlanda M."/>
            <person name="Hayes R.D."/>
            <person name="Keri Z."/>
            <person name="LaButti K."/>
            <person name="Lipzen A."/>
            <person name="Lombard V."/>
            <person name="Magnuson J."/>
            <person name="Maillard F."/>
            <person name="Murat C."/>
            <person name="Nolan M."/>
            <person name="Ohm R.A."/>
            <person name="Pangilinan J."/>
            <person name="Pereira M.F."/>
            <person name="Perotto S."/>
            <person name="Peter M."/>
            <person name="Pfister S."/>
            <person name="Riley R."/>
            <person name="Sitrit Y."/>
            <person name="Stielow J.B."/>
            <person name="Szollosi G."/>
            <person name="Zifcakova L."/>
            <person name="Stursova M."/>
            <person name="Spatafora J.W."/>
            <person name="Tedersoo L."/>
            <person name="Vaario L.M."/>
            <person name="Yamada A."/>
            <person name="Yan M."/>
            <person name="Wang P."/>
            <person name="Xu J."/>
            <person name="Bruns T."/>
            <person name="Baldrian P."/>
            <person name="Vilgalys R."/>
            <person name="Dunand C."/>
            <person name="Henrissat B."/>
            <person name="Grigoriev I.V."/>
            <person name="Hibbett D."/>
            <person name="Nagy L.G."/>
            <person name="Martin F.M."/>
        </authorList>
    </citation>
    <scope>NUCLEOTIDE SEQUENCE</scope>
    <source>
        <strain evidence="1">P2</strain>
    </source>
</reference>
<dbReference type="EMBL" id="MU118008">
    <property type="protein sequence ID" value="KAF9648772.1"/>
    <property type="molecule type" value="Genomic_DNA"/>
</dbReference>
<accession>A0ACB6ZGV2</accession>
<proteinExistence type="predicted"/>
<name>A0ACB6ZGV2_THEGA</name>
<protein>
    <submittedName>
        <fullName evidence="1">Uncharacterized protein</fullName>
    </submittedName>
</protein>
<evidence type="ECO:0000313" key="2">
    <source>
        <dbReference type="Proteomes" id="UP000886501"/>
    </source>
</evidence>
<organism evidence="1 2">
    <name type="scientific">Thelephora ganbajun</name>
    <name type="common">Ganba fungus</name>
    <dbReference type="NCBI Taxonomy" id="370292"/>
    <lineage>
        <taxon>Eukaryota</taxon>
        <taxon>Fungi</taxon>
        <taxon>Dikarya</taxon>
        <taxon>Basidiomycota</taxon>
        <taxon>Agaricomycotina</taxon>
        <taxon>Agaricomycetes</taxon>
        <taxon>Thelephorales</taxon>
        <taxon>Thelephoraceae</taxon>
        <taxon>Thelephora</taxon>
    </lineage>
</organism>